<dbReference type="InterPro" id="IPR050438">
    <property type="entry name" value="LMW_PTPase"/>
</dbReference>
<protein>
    <recommendedName>
        <fullName evidence="2">protein-tyrosine-phosphatase</fullName>
        <ecNumber evidence="2">3.1.3.48</ecNumber>
    </recommendedName>
</protein>
<dbReference type="EC" id="3.1.3.48" evidence="2"/>
<dbReference type="CDD" id="cd16343">
    <property type="entry name" value="LMWPTP"/>
    <property type="match status" value="1"/>
</dbReference>
<dbReference type="InterPro" id="IPR036196">
    <property type="entry name" value="Ptyr_pPase_sf"/>
</dbReference>
<comment type="similarity">
    <text evidence="1">Belongs to the low molecular weight phosphotyrosine protein phosphatase family.</text>
</comment>
<evidence type="ECO:0000313" key="7">
    <source>
        <dbReference type="Proteomes" id="UP001217044"/>
    </source>
</evidence>
<name>A0ABY7V2H5_9DEIO</name>
<sequence length="183" mass="19261">MTDFQSPSVPSASGRPLRVLALCLGNICRSPVAEALLRRELEAAGVAAVVDSAGTGDWHVGRGADPRSREVAARHGLHLNGQGRQLSMADFYEQDVILAMDTSNLADARRLSPPDGEARLTLMREFDPLSPGADVPDPYYGGARGFEDMFVMLERSARTFAAAARAATTGGRGGAGGDSDSTD</sequence>
<proteinExistence type="inferred from homology"/>
<dbReference type="PANTHER" id="PTHR11717:SF7">
    <property type="entry name" value="LOW MOLECULAR WEIGHT PHOSPHOTYROSINE PROTEIN PHOSPHATASE"/>
    <property type="match status" value="1"/>
</dbReference>
<evidence type="ECO:0000256" key="3">
    <source>
        <dbReference type="ARBA" id="ARBA00022801"/>
    </source>
</evidence>
<keyword evidence="7" id="KW-1185">Reference proteome</keyword>
<dbReference type="InterPro" id="IPR017867">
    <property type="entry name" value="Tyr_phospatase_low_mol_wt"/>
</dbReference>
<organism evidence="6 7">
    <name type="scientific">Deinococcus aquaticus</name>
    <dbReference type="NCBI Taxonomy" id="328692"/>
    <lineage>
        <taxon>Bacteria</taxon>
        <taxon>Thermotogati</taxon>
        <taxon>Deinococcota</taxon>
        <taxon>Deinococci</taxon>
        <taxon>Deinococcales</taxon>
        <taxon>Deinococcaceae</taxon>
        <taxon>Deinococcus</taxon>
    </lineage>
</organism>
<keyword evidence="4" id="KW-0904">Protein phosphatase</keyword>
<evidence type="ECO:0000313" key="6">
    <source>
        <dbReference type="EMBL" id="WDA59325.1"/>
    </source>
</evidence>
<reference evidence="6 7" key="1">
    <citation type="submission" date="2022-12" db="EMBL/GenBank/DDBJ databases">
        <title>Genome Sequence of Deinococcus aquaticus Type Strain PB314.</title>
        <authorList>
            <person name="Albert C."/>
            <person name="Hill J."/>
            <person name="Boren L."/>
            <person name="Scholz-Ng S."/>
            <person name="Fatema N."/>
            <person name="Grosso R."/>
            <person name="Soboslay E."/>
            <person name="Tuohy J."/>
        </authorList>
    </citation>
    <scope>NUCLEOTIDE SEQUENCE [LARGE SCALE GENOMIC DNA]</scope>
    <source>
        <strain evidence="6 7">PB-314</strain>
    </source>
</reference>
<dbReference type="Proteomes" id="UP001217044">
    <property type="component" value="Chromosome"/>
</dbReference>
<dbReference type="EMBL" id="CP115165">
    <property type="protein sequence ID" value="WDA59325.1"/>
    <property type="molecule type" value="Genomic_DNA"/>
</dbReference>
<feature type="domain" description="Phosphotyrosine protein phosphatase I" evidence="5">
    <location>
        <begin position="17"/>
        <end position="163"/>
    </location>
</feature>
<dbReference type="Pfam" id="PF01451">
    <property type="entry name" value="LMWPc"/>
    <property type="match status" value="1"/>
</dbReference>
<evidence type="ECO:0000256" key="4">
    <source>
        <dbReference type="ARBA" id="ARBA00022912"/>
    </source>
</evidence>
<dbReference type="InterPro" id="IPR023485">
    <property type="entry name" value="Ptyr_pPase"/>
</dbReference>
<dbReference type="SUPFAM" id="SSF52788">
    <property type="entry name" value="Phosphotyrosine protein phosphatases I"/>
    <property type="match status" value="1"/>
</dbReference>
<evidence type="ECO:0000259" key="5">
    <source>
        <dbReference type="SMART" id="SM00226"/>
    </source>
</evidence>
<dbReference type="PANTHER" id="PTHR11717">
    <property type="entry name" value="LOW MOLECULAR WEIGHT PROTEIN TYROSINE PHOSPHATASE"/>
    <property type="match status" value="1"/>
</dbReference>
<evidence type="ECO:0000256" key="2">
    <source>
        <dbReference type="ARBA" id="ARBA00013064"/>
    </source>
</evidence>
<evidence type="ECO:0000256" key="1">
    <source>
        <dbReference type="ARBA" id="ARBA00011063"/>
    </source>
</evidence>
<dbReference type="PRINTS" id="PR00719">
    <property type="entry name" value="LMWPTPASE"/>
</dbReference>
<dbReference type="Gene3D" id="3.40.50.2300">
    <property type="match status" value="1"/>
</dbReference>
<dbReference type="RefSeq" id="WP_273989770.1">
    <property type="nucleotide sequence ID" value="NZ_BAABQT010000020.1"/>
</dbReference>
<accession>A0ABY7V2H5</accession>
<dbReference type="SMART" id="SM00226">
    <property type="entry name" value="LMWPc"/>
    <property type="match status" value="1"/>
</dbReference>
<keyword evidence="3" id="KW-0378">Hydrolase</keyword>
<gene>
    <name evidence="6" type="ORF">M8445_03685</name>
</gene>